<evidence type="ECO:0000256" key="8">
    <source>
        <dbReference type="PROSITE-ProRule" id="PRU00221"/>
    </source>
</evidence>
<dbReference type="SMART" id="SM00320">
    <property type="entry name" value="WD40"/>
    <property type="match status" value="2"/>
</dbReference>
<evidence type="ECO:0000256" key="4">
    <source>
        <dbReference type="ARBA" id="ARBA00022574"/>
    </source>
</evidence>
<evidence type="ECO:0000256" key="1">
    <source>
        <dbReference type="ARBA" id="ARBA00004604"/>
    </source>
</evidence>
<keyword evidence="5" id="KW-0677">Repeat</keyword>
<dbReference type="InterPro" id="IPR001680">
    <property type="entry name" value="WD40_rpt"/>
</dbReference>
<dbReference type="GO" id="GO:0003723">
    <property type="term" value="F:RNA binding"/>
    <property type="evidence" value="ECO:0007669"/>
    <property type="project" value="InterPro"/>
</dbReference>
<comment type="caution">
    <text evidence="10">The sequence shown here is derived from an EMBL/GenBank/DDBJ whole genome shotgun (WGS) entry which is preliminary data.</text>
</comment>
<protein>
    <submittedName>
        <fullName evidence="10">WD domain protein</fullName>
    </submittedName>
</protein>
<dbReference type="GO" id="GO:2000234">
    <property type="term" value="P:positive regulation of rRNA processing"/>
    <property type="evidence" value="ECO:0007669"/>
    <property type="project" value="TreeGrafter"/>
</dbReference>
<evidence type="ECO:0000313" key="10">
    <source>
        <dbReference type="EMBL" id="PLB49553.1"/>
    </source>
</evidence>
<dbReference type="STRING" id="1392250.A0A2I2G9M6"/>
<evidence type="ECO:0000256" key="3">
    <source>
        <dbReference type="ARBA" id="ARBA00022552"/>
    </source>
</evidence>
<dbReference type="GO" id="GO:0032040">
    <property type="term" value="C:small-subunit processome"/>
    <property type="evidence" value="ECO:0007669"/>
    <property type="project" value="InterPro"/>
</dbReference>
<evidence type="ECO:0000256" key="6">
    <source>
        <dbReference type="ARBA" id="ARBA00023163"/>
    </source>
</evidence>
<comment type="subcellular location">
    <subcellularLocation>
        <location evidence="1">Nucleus</location>
        <location evidence="1">Nucleolus</location>
    </subcellularLocation>
</comment>
<evidence type="ECO:0000256" key="2">
    <source>
        <dbReference type="ARBA" id="ARBA00022517"/>
    </source>
</evidence>
<dbReference type="GO" id="GO:0045943">
    <property type="term" value="P:positive regulation of transcription by RNA polymerase I"/>
    <property type="evidence" value="ECO:0007669"/>
    <property type="project" value="InterPro"/>
</dbReference>
<feature type="region of interest" description="Disordered" evidence="9">
    <location>
        <begin position="1"/>
        <end position="81"/>
    </location>
</feature>
<dbReference type="Proteomes" id="UP000234275">
    <property type="component" value="Unassembled WGS sequence"/>
</dbReference>
<feature type="region of interest" description="Disordered" evidence="9">
    <location>
        <begin position="871"/>
        <end position="900"/>
    </location>
</feature>
<proteinExistence type="predicted"/>
<accession>A0A2I2G9M6</accession>
<dbReference type="GO" id="GO:0006364">
    <property type="term" value="P:rRNA processing"/>
    <property type="evidence" value="ECO:0007669"/>
    <property type="project" value="UniProtKB-KW"/>
</dbReference>
<evidence type="ECO:0000256" key="5">
    <source>
        <dbReference type="ARBA" id="ARBA00022737"/>
    </source>
</evidence>
<dbReference type="PANTHER" id="PTHR44215:SF1">
    <property type="entry name" value="WD REPEAT-CONTAINING PROTEIN 75"/>
    <property type="match status" value="1"/>
</dbReference>
<dbReference type="GeneID" id="36559298"/>
<dbReference type="InterPro" id="IPR053826">
    <property type="entry name" value="WDR75"/>
</dbReference>
<organism evidence="10 11">
    <name type="scientific">Aspergillus steynii IBT 23096</name>
    <dbReference type="NCBI Taxonomy" id="1392250"/>
    <lineage>
        <taxon>Eukaryota</taxon>
        <taxon>Fungi</taxon>
        <taxon>Dikarya</taxon>
        <taxon>Ascomycota</taxon>
        <taxon>Pezizomycotina</taxon>
        <taxon>Eurotiomycetes</taxon>
        <taxon>Eurotiomycetidae</taxon>
        <taxon>Eurotiales</taxon>
        <taxon>Aspergillaceae</taxon>
        <taxon>Aspergillus</taxon>
        <taxon>Aspergillus subgen. Circumdati</taxon>
    </lineage>
</organism>
<dbReference type="InterPro" id="IPR015943">
    <property type="entry name" value="WD40/YVTN_repeat-like_dom_sf"/>
</dbReference>
<dbReference type="PROSITE" id="PS50294">
    <property type="entry name" value="WD_REPEATS_REGION"/>
    <property type="match status" value="1"/>
</dbReference>
<dbReference type="InterPro" id="IPR011047">
    <property type="entry name" value="Quinoprotein_ADH-like_sf"/>
</dbReference>
<dbReference type="EMBL" id="MSFO01000004">
    <property type="protein sequence ID" value="PLB49553.1"/>
    <property type="molecule type" value="Genomic_DNA"/>
</dbReference>
<evidence type="ECO:0000256" key="9">
    <source>
        <dbReference type="SAM" id="MobiDB-lite"/>
    </source>
</evidence>
<evidence type="ECO:0000256" key="7">
    <source>
        <dbReference type="ARBA" id="ARBA00023242"/>
    </source>
</evidence>
<dbReference type="VEuPathDB" id="FungiDB:P170DRAFT_456170"/>
<dbReference type="Pfam" id="PF23869">
    <property type="entry name" value="Beta-prop_WDR75_1st"/>
    <property type="match status" value="1"/>
</dbReference>
<feature type="compositionally biased region" description="Polar residues" evidence="9">
    <location>
        <begin position="871"/>
        <end position="895"/>
    </location>
</feature>
<dbReference type="InterPro" id="IPR036322">
    <property type="entry name" value="WD40_repeat_dom_sf"/>
</dbReference>
<keyword evidence="2" id="KW-0690">Ribosome biogenesis</keyword>
<name>A0A2I2G9M6_9EURO</name>
<evidence type="ECO:0000313" key="11">
    <source>
        <dbReference type="Proteomes" id="UP000234275"/>
    </source>
</evidence>
<keyword evidence="7" id="KW-0539">Nucleus</keyword>
<dbReference type="Gene3D" id="2.130.10.10">
    <property type="entry name" value="YVTN repeat-like/Quinoprotein amine dehydrogenase"/>
    <property type="match status" value="2"/>
</dbReference>
<keyword evidence="3" id="KW-0698">rRNA processing</keyword>
<dbReference type="PANTHER" id="PTHR44215">
    <property type="entry name" value="WD REPEAT-CONTAINING PROTEIN 75"/>
    <property type="match status" value="1"/>
</dbReference>
<dbReference type="PROSITE" id="PS50082">
    <property type="entry name" value="WD_REPEATS_2"/>
    <property type="match status" value="1"/>
</dbReference>
<sequence>MTGPDNSSRATKRSRAGDETPMKNMPLNEGRAKRRRSSHGKTDTDSAFVSGKRQKSGEADTGVLPRSNNASLGGVKKPMTPPESWTLSNTIAGQFRDIDPVLTSDEQYLFVAFEAAIHVYSVTTSRLFRTLQLKPGHQIVGYALSPGNQEHLFIFTSTGSVTKWDWLSCEQTSCLGSRSKTISVDLSTYSVDNHIGFNLISLRKHKDEKKEIVVTTLSDQNPSEVSIIQTSARISHIKVVRNGQVVVAYGSQHVLLGVASSEPTSSIPSYSWHEVKVPVNITCLDLRCSSMPSRAEEHPSGKSRAGQVDLVLGEANGSILLYHDIISSFENHSEVSRNPAPRRLHWHRGSVNAVRWSRDGNYIISGGHESVMVLWQLETGRKHFLPHLSSPICNITVSSSGNTYVVKLADNCIMVLSARELQPFATIIGLQLCPKVAGLQDRSMSSAYCQPQLTTAALHPQHPDRILLAVPASRQLTQCGRPLSNSSVLQTYDINANSHLSRQALARTNATTLSISPEGSQIIAPDVTHLSISHDGKWMATVDDWCPYPQDVEALELSQKQATHVTLRETFLKFWKWNGISAVWELATRVDGPHFSRDGPLPVLDLAARPRSYEFATIGLDMVLRFWCPSIRNRSGLKAANDTESLETWKCRSTIDLSGYFMNYAPGQSSAAFISFSQDGSVLAVCAQSDDPLSTGLTILIDAQSCNVRYSRTGLYTGKPCAAEFLGCHLAIASQQSLSIWNIVDDTVRVVNLAANGSSVTVSPLLLAVNPTTETFAVASQDVQGNHPVKKTRQPHFRVRVYDIRSLSLIFQSPLSHCPLALLGNPNSADYIVVDSAANIQRLGSTKKVSHSNQPPNTAIHLQSGLASLFGSQPRGTSIQPSNGLDSSRSNPSNPHSKDLAGVFGDVPPFVLPPANKLFQDVVHALSG</sequence>
<gene>
    <name evidence="10" type="ORF">P170DRAFT_456170</name>
</gene>
<dbReference type="SUPFAM" id="SSF50978">
    <property type="entry name" value="WD40 repeat-like"/>
    <property type="match status" value="1"/>
</dbReference>
<keyword evidence="4 8" id="KW-0853">WD repeat</keyword>
<reference evidence="10 11" key="1">
    <citation type="submission" date="2016-12" db="EMBL/GenBank/DDBJ databases">
        <title>The genomes of Aspergillus section Nigri reveals drivers in fungal speciation.</title>
        <authorList>
            <consortium name="DOE Joint Genome Institute"/>
            <person name="Vesth T.C."/>
            <person name="Nybo J."/>
            <person name="Theobald S."/>
            <person name="Brandl J."/>
            <person name="Frisvad J.C."/>
            <person name="Nielsen K.F."/>
            <person name="Lyhne E.K."/>
            <person name="Kogle M.E."/>
            <person name="Kuo A."/>
            <person name="Riley R."/>
            <person name="Clum A."/>
            <person name="Nolan M."/>
            <person name="Lipzen A."/>
            <person name="Salamov A."/>
            <person name="Henrissat B."/>
            <person name="Wiebenga A."/>
            <person name="De Vries R.P."/>
            <person name="Grigoriev I.V."/>
            <person name="Mortensen U.H."/>
            <person name="Andersen M.R."/>
            <person name="Baker S.E."/>
        </authorList>
    </citation>
    <scope>NUCLEOTIDE SEQUENCE [LARGE SCALE GENOMIC DNA]</scope>
    <source>
        <strain evidence="10 11">IBT 23096</strain>
    </source>
</reference>
<dbReference type="RefSeq" id="XP_024704855.1">
    <property type="nucleotide sequence ID" value="XM_024851599.1"/>
</dbReference>
<dbReference type="SUPFAM" id="SSF50998">
    <property type="entry name" value="Quinoprotein alcohol dehydrogenase-like"/>
    <property type="match status" value="1"/>
</dbReference>
<dbReference type="OrthoDB" id="4096at2759"/>
<keyword evidence="6" id="KW-0804">Transcription</keyword>
<dbReference type="AlphaFoldDB" id="A0A2I2G9M6"/>
<keyword evidence="11" id="KW-1185">Reference proteome</keyword>
<feature type="repeat" description="WD" evidence="8">
    <location>
        <begin position="344"/>
        <end position="385"/>
    </location>
</feature>